<dbReference type="Proteomes" id="UP000769157">
    <property type="component" value="Unassembled WGS sequence"/>
</dbReference>
<dbReference type="AlphaFoldDB" id="A0A9P8NZ93"/>
<dbReference type="RefSeq" id="XP_046059319.1">
    <property type="nucleotide sequence ID" value="XM_046206667.1"/>
</dbReference>
<organism evidence="1 2">
    <name type="scientific">Ogataea philodendri</name>
    <dbReference type="NCBI Taxonomy" id="1378263"/>
    <lineage>
        <taxon>Eukaryota</taxon>
        <taxon>Fungi</taxon>
        <taxon>Dikarya</taxon>
        <taxon>Ascomycota</taxon>
        <taxon>Saccharomycotina</taxon>
        <taxon>Pichiomycetes</taxon>
        <taxon>Pichiales</taxon>
        <taxon>Pichiaceae</taxon>
        <taxon>Ogataea</taxon>
    </lineage>
</organism>
<proteinExistence type="predicted"/>
<comment type="caution">
    <text evidence="1">The sequence shown here is derived from an EMBL/GenBank/DDBJ whole genome shotgun (WGS) entry which is preliminary data.</text>
</comment>
<sequence>MTNLPLGKLIFKIKSFSMIAIPVADEIAFLITRNESQIPSIVGSVGSPELRSIPTTCPSSISSWQAEMASKESSPEFLASVLGITSNESENALSPGLSLPLLDLVSRMCLEAER</sequence>
<protein>
    <submittedName>
        <fullName evidence="1">Uncharacterized protein</fullName>
    </submittedName>
</protein>
<reference evidence="1" key="1">
    <citation type="journal article" date="2021" name="Open Biol.">
        <title>Shared evolutionary footprints suggest mitochondrial oxidative damage underlies multiple complex I losses in fungi.</title>
        <authorList>
            <person name="Schikora-Tamarit M.A."/>
            <person name="Marcet-Houben M."/>
            <person name="Nosek J."/>
            <person name="Gabaldon T."/>
        </authorList>
    </citation>
    <scope>NUCLEOTIDE SEQUENCE</scope>
    <source>
        <strain evidence="1">CBS6075</strain>
    </source>
</reference>
<dbReference type="EMBL" id="JAEUBE010000378">
    <property type="protein sequence ID" value="KAH3662230.1"/>
    <property type="molecule type" value="Genomic_DNA"/>
</dbReference>
<keyword evidence="2" id="KW-1185">Reference proteome</keyword>
<evidence type="ECO:0000313" key="1">
    <source>
        <dbReference type="EMBL" id="KAH3662230.1"/>
    </source>
</evidence>
<gene>
    <name evidence="1" type="ORF">OGAPHI_005478</name>
</gene>
<evidence type="ECO:0000313" key="2">
    <source>
        <dbReference type="Proteomes" id="UP000769157"/>
    </source>
</evidence>
<name>A0A9P8NZ93_9ASCO</name>
<accession>A0A9P8NZ93</accession>
<reference evidence="1" key="2">
    <citation type="submission" date="2021-01" db="EMBL/GenBank/DDBJ databases">
        <authorList>
            <person name="Schikora-Tamarit M.A."/>
        </authorList>
    </citation>
    <scope>NUCLEOTIDE SEQUENCE</scope>
    <source>
        <strain evidence="1">CBS6075</strain>
    </source>
</reference>
<dbReference type="GeneID" id="70237442"/>